<dbReference type="Gene3D" id="1.10.1040.10">
    <property type="entry name" value="N-(1-d-carboxylethyl)-l-norvaline Dehydrogenase, domain 2"/>
    <property type="match status" value="1"/>
</dbReference>
<dbReference type="Proteomes" id="UP000001726">
    <property type="component" value="Chromosome"/>
</dbReference>
<dbReference type="KEGG" id="eta:ETA_34090"/>
<dbReference type="Gene3D" id="3.40.50.720">
    <property type="entry name" value="NAD(P)-binding Rossmann-like Domain"/>
    <property type="match status" value="1"/>
</dbReference>
<dbReference type="InterPro" id="IPR013131">
    <property type="entry name" value="Mannitol_DH_N"/>
</dbReference>
<dbReference type="STRING" id="465817.ETA_34090"/>
<dbReference type="SUPFAM" id="SSF51735">
    <property type="entry name" value="NAD(P)-binding Rossmann-fold domains"/>
    <property type="match status" value="1"/>
</dbReference>
<dbReference type="PANTHER" id="PTHR43362">
    <property type="entry name" value="MANNITOL DEHYDROGENASE DSF1-RELATED"/>
    <property type="match status" value="1"/>
</dbReference>
<dbReference type="InterPro" id="IPR036291">
    <property type="entry name" value="NAD(P)-bd_dom_sf"/>
</dbReference>
<protein>
    <submittedName>
        <fullName evidence="4">D-arabinitol 4-dehydrogenase</fullName>
        <ecNumber evidence="4">1.1.1.11</ecNumber>
    </submittedName>
</protein>
<gene>
    <name evidence="4" type="primary">dalD</name>
    <name evidence="4" type="ordered locus">ETA_34090</name>
</gene>
<name>B2VCG7_ERWT9</name>
<dbReference type="PANTHER" id="PTHR43362:SF7">
    <property type="entry name" value="D-MANNONATE OXIDOREDUCTASE"/>
    <property type="match status" value="1"/>
</dbReference>
<dbReference type="HOGENOM" id="CLU_027324_0_2_6"/>
<feature type="domain" description="Mannitol dehydrogenase N-terminal" evidence="2">
    <location>
        <begin position="11"/>
        <end position="260"/>
    </location>
</feature>
<dbReference type="InterPro" id="IPR050988">
    <property type="entry name" value="Mannitol_DH/Oxidoreductase"/>
</dbReference>
<evidence type="ECO:0000313" key="5">
    <source>
        <dbReference type="Proteomes" id="UP000001726"/>
    </source>
</evidence>
<dbReference type="InterPro" id="IPR050025">
    <property type="entry name" value="DalD"/>
</dbReference>
<evidence type="ECO:0000313" key="4">
    <source>
        <dbReference type="EMBL" id="CAO98455.1"/>
    </source>
</evidence>
<dbReference type="InterPro" id="IPR013328">
    <property type="entry name" value="6PGD_dom2"/>
</dbReference>
<keyword evidence="5" id="KW-1185">Reference proteome</keyword>
<proteinExistence type="predicted"/>
<reference evidence="4 5" key="1">
    <citation type="journal article" date="2008" name="Environ. Microbiol.">
        <title>The genome of Erwinia tasmaniensis strain Et1/99, a non-pathogenic bacterium in the genus Erwinia.</title>
        <authorList>
            <person name="Kube M."/>
            <person name="Migdoll A.M."/>
            <person name="Mueller I."/>
            <person name="Kuhl H."/>
            <person name="Beck A."/>
            <person name="Reinhardt R."/>
            <person name="Geider K."/>
        </authorList>
    </citation>
    <scope>NUCLEOTIDE SEQUENCE [LARGE SCALE GENOMIC DNA]</scope>
    <source>
        <strain evidence="5">DSM 17950 / CFBP 7177 / CIP 109463 / NCPPB 4357 / Et1/99</strain>
    </source>
</reference>
<keyword evidence="1 4" id="KW-0560">Oxidoreductase</keyword>
<dbReference type="SUPFAM" id="SSF48179">
    <property type="entry name" value="6-phosphogluconate dehydrogenase C-terminal domain-like"/>
    <property type="match status" value="1"/>
</dbReference>
<feature type="domain" description="Mannitol dehydrogenase C-terminal" evidence="3">
    <location>
        <begin position="270"/>
        <end position="456"/>
    </location>
</feature>
<evidence type="ECO:0000259" key="2">
    <source>
        <dbReference type="Pfam" id="PF01232"/>
    </source>
</evidence>
<dbReference type="PRINTS" id="PR00084">
    <property type="entry name" value="MTLDHDRGNASE"/>
</dbReference>
<organism evidence="4 5">
    <name type="scientific">Erwinia tasmaniensis (strain DSM 17950 / CFBP 7177 / CIP 109463 / NCPPB 4357 / Et1/99)</name>
    <dbReference type="NCBI Taxonomy" id="465817"/>
    <lineage>
        <taxon>Bacteria</taxon>
        <taxon>Pseudomonadati</taxon>
        <taxon>Pseudomonadota</taxon>
        <taxon>Gammaproteobacteria</taxon>
        <taxon>Enterobacterales</taxon>
        <taxon>Erwiniaceae</taxon>
        <taxon>Erwinia</taxon>
    </lineage>
</organism>
<dbReference type="InterPro" id="IPR000669">
    <property type="entry name" value="Mannitol_DH"/>
</dbReference>
<dbReference type="EC" id="1.1.1.11" evidence="4"/>
<dbReference type="InterPro" id="IPR008927">
    <property type="entry name" value="6-PGluconate_DH-like_C_sf"/>
</dbReference>
<sequence>MHPNNDKKSNWLHLGAGAFHRAHQSWYLNQLHQQGDNSWALSLANIRNSKTQKTLQQLAKQQGRYTLEIISPEGEIVYQPIEAVENVILWDEGLKSLVAVGASAATKIISFTVTEGGYFLDDDGELDLEHPAIQADLAEQQETSTLYGALVKILRERMRNETGPVTLLNCDNLRDNGDSVARGLSQFVNAKGDQQLLAWIEQNTSAPNGMVDRITPKFDAALFERLAEQGIENDGAPLSCEAFSQWVLEDKFIAGRPALENAGVEFVSSVTPYEEAKIRVLNASHSGIAWAGALLGKKYIDQSLQPLIKRWMSDYVLKDVAAALQPCDIDLAHYGETTLNRFSNKWVRDTTQRVSSDSIAKLQQFIVPTLKARYKQDATPAATLILPALWFRFMQQHHAGTLPFDYEDRALDEVPFADIFNADDPLLAFTQQKKLFGSLAGRPELYRDLSAAVDNVDKGLQQMREGA</sequence>
<dbReference type="RefSeq" id="WP_012443078.1">
    <property type="nucleotide sequence ID" value="NC_010694.1"/>
</dbReference>
<dbReference type="AlphaFoldDB" id="B2VCG7"/>
<dbReference type="OrthoDB" id="271711at2"/>
<evidence type="ECO:0000259" key="3">
    <source>
        <dbReference type="Pfam" id="PF08125"/>
    </source>
</evidence>
<evidence type="ECO:0000256" key="1">
    <source>
        <dbReference type="ARBA" id="ARBA00023002"/>
    </source>
</evidence>
<dbReference type="GO" id="GO:0042840">
    <property type="term" value="P:D-glucuronate catabolic process"/>
    <property type="evidence" value="ECO:0007669"/>
    <property type="project" value="TreeGrafter"/>
</dbReference>
<dbReference type="GO" id="GO:0047813">
    <property type="term" value="F:D-arabinitol 4-dehydrogenase activity"/>
    <property type="evidence" value="ECO:0007669"/>
    <property type="project" value="UniProtKB-EC"/>
</dbReference>
<dbReference type="Pfam" id="PF08125">
    <property type="entry name" value="Mannitol_dh_C"/>
    <property type="match status" value="1"/>
</dbReference>
<dbReference type="Pfam" id="PF01232">
    <property type="entry name" value="Mannitol_dh"/>
    <property type="match status" value="1"/>
</dbReference>
<dbReference type="NCBIfam" id="NF043014">
    <property type="entry name" value="DArabDhDalD"/>
    <property type="match status" value="1"/>
</dbReference>
<dbReference type="GO" id="GO:0008866">
    <property type="term" value="F:fructuronate reductase activity"/>
    <property type="evidence" value="ECO:0007669"/>
    <property type="project" value="TreeGrafter"/>
</dbReference>
<dbReference type="eggNOG" id="COG0246">
    <property type="taxonomic scope" value="Bacteria"/>
</dbReference>
<dbReference type="InterPro" id="IPR013118">
    <property type="entry name" value="Mannitol_DH_C"/>
</dbReference>
<accession>B2VCG7</accession>
<dbReference type="EMBL" id="CU468135">
    <property type="protein sequence ID" value="CAO98455.1"/>
    <property type="molecule type" value="Genomic_DNA"/>
</dbReference>